<feature type="compositionally biased region" description="Polar residues" evidence="3">
    <location>
        <begin position="660"/>
        <end position="670"/>
    </location>
</feature>
<proteinExistence type="predicted"/>
<dbReference type="CDD" id="cd00160">
    <property type="entry name" value="RhoGEF"/>
    <property type="match status" value="1"/>
</dbReference>
<feature type="domain" description="DH" evidence="4">
    <location>
        <begin position="882"/>
        <end position="1074"/>
    </location>
</feature>
<feature type="compositionally biased region" description="Acidic residues" evidence="3">
    <location>
        <begin position="340"/>
        <end position="355"/>
    </location>
</feature>
<dbReference type="InterPro" id="IPR052233">
    <property type="entry name" value="Rho-type_GEFs"/>
</dbReference>
<comment type="caution">
    <text evidence="6">The sequence shown here is derived from an EMBL/GenBank/DDBJ whole genome shotgun (WGS) entry which is preliminary data.</text>
</comment>
<feature type="compositionally biased region" description="Basic and acidic residues" evidence="3">
    <location>
        <begin position="676"/>
        <end position="685"/>
    </location>
</feature>
<organism evidence="6 7">
    <name type="scientific">Lecanosticta acicola</name>
    <dbReference type="NCBI Taxonomy" id="111012"/>
    <lineage>
        <taxon>Eukaryota</taxon>
        <taxon>Fungi</taxon>
        <taxon>Dikarya</taxon>
        <taxon>Ascomycota</taxon>
        <taxon>Pezizomycotina</taxon>
        <taxon>Dothideomycetes</taxon>
        <taxon>Dothideomycetidae</taxon>
        <taxon>Mycosphaerellales</taxon>
        <taxon>Mycosphaerellaceae</taxon>
        <taxon>Lecanosticta</taxon>
    </lineage>
</organism>
<dbReference type="InterPro" id="IPR011993">
    <property type="entry name" value="PH-like_dom_sf"/>
</dbReference>
<dbReference type="InterPro" id="IPR035899">
    <property type="entry name" value="DBL_dom_sf"/>
</dbReference>
<dbReference type="SMART" id="SM00325">
    <property type="entry name" value="RhoGEF"/>
    <property type="match status" value="1"/>
</dbReference>
<dbReference type="InterPro" id="IPR057283">
    <property type="entry name" value="RGF3_WH"/>
</dbReference>
<keyword evidence="7" id="KW-1185">Reference proteome</keyword>
<sequence>MSQYSSGHYQRSPPQHGQQDQYGRYQQPGQNGGHQQQPSAYPPEQQPPTQYSYPGQPAYNPPYPGGGAVQQPQPGYAYQEYSPRNASYPGGHQPQHPQQYDPQNYAQPARSPPQPSYNPAAYASFTQSGHQPSQYSTAAYAEAPLHGTSGPVDPYAYSPGNYTPASTSSHSAFSPHSQYGQSPHQGYSPQQPQYNSQTPADRYSYAPTQSPPPAHSHYYTPSVSQASGVPYPTAVPPYSGSVHVPYPSAGAGGPEHYWSPRPPAHIGLGQSPSTNQSGMSPPSSTPGPTPPAHGSLPVRSNTWDRHPQDRPLPPQPGTDLHSDYFEHSSRPGASARYNRDDDDDPDQEDLFEDIENVLYGNPRASHSPSIAISQAPSAPPFSASRISERSTNGVNGHLSPVPQSAAHQPAYASDSDAEAAHGNAMMREHEARERLENERPSSGQLPFNGLGGSQGPSRTPHTDGSDSEDYGLVDVDISTFGGGEGIHITYGGNPNQLVAGGEVYSPANSQPVSSQHSSMRRSHASQSSQLSRNSYDHRSESIHPFPPFNPAARVEVGGTGGLAEPSAIGRRQSYDEGDEYSLMESHLPERFPDEPPDIPYHQASSSFPSRPLPAVPYQDNKTPPGASKALPPLPGQGPNPSAPDAYMINAQGQYVPRSTSLISHSNTPQVMQPLRSKTDAEERRKQQARLSGLSTIDSTPASGSMLVDLPAIGKRFSPSKLGAPDFKKCIEPWSLMSLLKWLLQVTSPEQNTELKEADIKEALVALFTNKVPTMNIADAEGLSCRVVEDMYDAGTLVTTEEWVRLVPGYISGVIFQLSQAGCYSPTVHNHIIPNMRCYSHLCQRTLKKINLQTHSSRSVADWAGYYNLKKEDVDGKDKKEIEKQNVLHEVVTTEEKYMDDLEVLQTLYRDQLARVEPSVITPKRKDKFLRDVFGRVDPIKLANEEHLLPQLKYRQMEQGPWIVGYSDIFRQWIRKAKAAYVEYANDFPRADYMVRQEMERNIEFKLFVDRAQRDKKSSRLAFDSFLKSPITRLQRYPLLLSQISKTMKDGTAEKANLMIAVEEVKAVAMECDTRVAEQQRKIDMSDLGHRLVLRPGMEKEVELNLEHFGRALIHRGDLQRMGSNRFTWLDCHAILFDHYMIIAKSVAQRTNEGGKRDMYDVSRLPIPMDLLIVDSANDPPVQKSSYIKGITSVREAAGRNTPSDPAALARTPSNQFTGPGTLAHTNTAASSNSLTAVTSLGEGKDSDRILYPFRIKHLGRDTYTLFALTEQARKDWTTKIIEGKTKHAAALHAQNAEPFRLRVMADSAFVYDAYAGSGKGVLIKGTPMDRAIKDVEHRFKDTGRPGPVCRARVNCATSFTTPYPGRQMVAIGTEYGVFVSELDNPRGWIKAINMSRVTQVAVLEDFNLFLLISDKSLIAYHLDAICPSDRSGPTPINDSARKAPQKLSGSRDVGFFVAGRMKDRTLVFYKKRENLNSVFKVLEPVYQKSTEKKRVGMFKRGNTEFFREYDEFYIPTECRGMDLFHSSLAVSTSRGFEVLTLDKKQPWSVPELKADHVQNIAQRIREQVALSMLRLSEQEFLLVYANCAVYVNKHGDVSRSVVMEFVGHGQNAAIYGPYLVLFNEDFVEIRNAQNGRLKQIIAGREIKCLDDGTNWSANGGAIPPTNGIVNGPTAQAGRTLKLVMQHPEQEKNQIVVELLLNENMKE</sequence>
<dbReference type="Pfam" id="PF00780">
    <property type="entry name" value="CNH"/>
    <property type="match status" value="1"/>
</dbReference>
<evidence type="ECO:0000313" key="6">
    <source>
        <dbReference type="EMBL" id="CAK4032945.1"/>
    </source>
</evidence>
<dbReference type="Gene3D" id="1.20.900.10">
    <property type="entry name" value="Dbl homology (DH) domain"/>
    <property type="match status" value="1"/>
</dbReference>
<evidence type="ECO:0000256" key="1">
    <source>
        <dbReference type="ARBA" id="ARBA00022553"/>
    </source>
</evidence>
<feature type="region of interest" description="Disordered" evidence="3">
    <location>
        <begin position="660"/>
        <end position="697"/>
    </location>
</feature>
<evidence type="ECO:0000313" key="7">
    <source>
        <dbReference type="Proteomes" id="UP001296104"/>
    </source>
</evidence>
<evidence type="ECO:0000259" key="4">
    <source>
        <dbReference type="PROSITE" id="PS50010"/>
    </source>
</evidence>
<accession>A0AAI8Z5R0</accession>
<dbReference type="Gene3D" id="2.30.29.30">
    <property type="entry name" value="Pleckstrin-homology domain (PH domain)/Phosphotyrosine-binding domain (PTB)"/>
    <property type="match status" value="1"/>
</dbReference>
<feature type="region of interest" description="Disordered" evidence="3">
    <location>
        <begin position="501"/>
        <end position="574"/>
    </location>
</feature>
<dbReference type="SUPFAM" id="SSF50729">
    <property type="entry name" value="PH domain-like"/>
    <property type="match status" value="1"/>
</dbReference>
<dbReference type="InterPro" id="IPR001180">
    <property type="entry name" value="CNH_dom"/>
</dbReference>
<feature type="compositionally biased region" description="Low complexity" evidence="3">
    <location>
        <begin position="364"/>
        <end position="385"/>
    </location>
</feature>
<feature type="compositionally biased region" description="Pro residues" evidence="3">
    <location>
        <begin position="631"/>
        <end position="641"/>
    </location>
</feature>
<feature type="compositionally biased region" description="Low complexity" evidence="3">
    <location>
        <begin position="26"/>
        <end position="38"/>
    </location>
</feature>
<evidence type="ECO:0000256" key="2">
    <source>
        <dbReference type="ARBA" id="ARBA00022658"/>
    </source>
</evidence>
<feature type="compositionally biased region" description="Polar residues" evidence="3">
    <location>
        <begin position="688"/>
        <end position="697"/>
    </location>
</feature>
<dbReference type="PANTHER" id="PTHR46572">
    <property type="entry name" value="RHO1 GDP-GTP EXCHANGE PROTEIN 1-RELATED"/>
    <property type="match status" value="1"/>
</dbReference>
<evidence type="ECO:0000256" key="3">
    <source>
        <dbReference type="SAM" id="MobiDB-lite"/>
    </source>
</evidence>
<protein>
    <submittedName>
        <fullName evidence="6">Rho1 guanine nucleotide exchange factor 3</fullName>
    </submittedName>
</protein>
<dbReference type="InterPro" id="IPR041675">
    <property type="entry name" value="PH_5"/>
</dbReference>
<dbReference type="GO" id="GO:0005085">
    <property type="term" value="F:guanyl-nucleotide exchange factor activity"/>
    <property type="evidence" value="ECO:0007669"/>
    <property type="project" value="UniProtKB-KW"/>
</dbReference>
<dbReference type="InterPro" id="IPR000219">
    <property type="entry name" value="DH_dom"/>
</dbReference>
<feature type="compositionally biased region" description="Low complexity" evidence="3">
    <location>
        <begin position="88"/>
        <end position="103"/>
    </location>
</feature>
<dbReference type="SMART" id="SM00233">
    <property type="entry name" value="PH"/>
    <property type="match status" value="1"/>
</dbReference>
<dbReference type="PROSITE" id="PS50010">
    <property type="entry name" value="DH_2"/>
    <property type="match status" value="1"/>
</dbReference>
<dbReference type="Pfam" id="PF15405">
    <property type="entry name" value="PH_5"/>
    <property type="match status" value="1"/>
</dbReference>
<keyword evidence="1" id="KW-0597">Phosphoprotein</keyword>
<dbReference type="Proteomes" id="UP001296104">
    <property type="component" value="Unassembled WGS sequence"/>
</dbReference>
<feature type="compositionally biased region" description="Polar residues" evidence="3">
    <location>
        <begin position="1"/>
        <end position="21"/>
    </location>
</feature>
<dbReference type="SUPFAM" id="SSF48065">
    <property type="entry name" value="DBL homology domain (DH-domain)"/>
    <property type="match status" value="1"/>
</dbReference>
<dbReference type="SMART" id="SM00036">
    <property type="entry name" value="CNH"/>
    <property type="match status" value="1"/>
</dbReference>
<evidence type="ECO:0000259" key="5">
    <source>
        <dbReference type="PROSITE" id="PS50219"/>
    </source>
</evidence>
<name>A0AAI8Z5R0_9PEZI</name>
<feature type="compositionally biased region" description="Polar residues" evidence="3">
    <location>
        <begin position="178"/>
        <end position="199"/>
    </location>
</feature>
<dbReference type="InterPro" id="IPR001849">
    <property type="entry name" value="PH_domain"/>
</dbReference>
<feature type="region of interest" description="Disordered" evidence="3">
    <location>
        <begin position="1"/>
        <end position="471"/>
    </location>
</feature>
<dbReference type="Pfam" id="PF00621">
    <property type="entry name" value="RhoGEF"/>
    <property type="match status" value="1"/>
</dbReference>
<dbReference type="PROSITE" id="PS50219">
    <property type="entry name" value="CNH"/>
    <property type="match status" value="1"/>
</dbReference>
<reference evidence="6" key="1">
    <citation type="submission" date="2023-11" db="EMBL/GenBank/DDBJ databases">
        <authorList>
            <person name="Alioto T."/>
            <person name="Alioto T."/>
            <person name="Gomez Garrido J."/>
        </authorList>
    </citation>
    <scope>NUCLEOTIDE SEQUENCE</scope>
</reference>
<feature type="domain" description="CNH" evidence="5">
    <location>
        <begin position="1350"/>
        <end position="1656"/>
    </location>
</feature>
<feature type="compositionally biased region" description="Polar residues" evidence="3">
    <location>
        <begin position="124"/>
        <end position="137"/>
    </location>
</feature>
<gene>
    <name evidence="6" type="ORF">LECACI_7A008103</name>
</gene>
<feature type="compositionally biased region" description="Basic and acidic residues" evidence="3">
    <location>
        <begin position="320"/>
        <end position="329"/>
    </location>
</feature>
<feature type="region of interest" description="Disordered" evidence="3">
    <location>
        <begin position="587"/>
        <end position="646"/>
    </location>
</feature>
<dbReference type="EMBL" id="CAVMBE010000074">
    <property type="protein sequence ID" value="CAK4032945.1"/>
    <property type="molecule type" value="Genomic_DNA"/>
</dbReference>
<feature type="compositionally biased region" description="Low complexity" evidence="3">
    <location>
        <begin position="163"/>
        <end position="177"/>
    </location>
</feature>
<feature type="compositionally biased region" description="Basic and acidic residues" evidence="3">
    <location>
        <begin position="426"/>
        <end position="439"/>
    </location>
</feature>
<dbReference type="Pfam" id="PF23582">
    <property type="entry name" value="WHD_RGF3"/>
    <property type="match status" value="1"/>
</dbReference>
<dbReference type="PANTHER" id="PTHR46572:SF1">
    <property type="entry name" value="RHO1 GUANINE NUCLEOTIDE EXCHANGE FACTOR TUS1"/>
    <property type="match status" value="1"/>
</dbReference>
<keyword evidence="2" id="KW-0344">Guanine-nucleotide releasing factor</keyword>